<keyword evidence="7" id="KW-1133">Transmembrane helix</keyword>
<evidence type="ECO:0000256" key="9">
    <source>
        <dbReference type="ARBA" id="ARBA00023136"/>
    </source>
</evidence>
<feature type="region of interest" description="Disordered" evidence="10">
    <location>
        <begin position="81"/>
        <end position="132"/>
    </location>
</feature>
<keyword evidence="12" id="KW-1185">Reference proteome</keyword>
<evidence type="ECO:0000256" key="6">
    <source>
        <dbReference type="ARBA" id="ARBA00022927"/>
    </source>
</evidence>
<keyword evidence="3" id="KW-0813">Transport</keyword>
<dbReference type="AlphaFoldDB" id="A0A848DNK4"/>
<comment type="caution">
    <text evidence="11">The sequence shown here is derived from an EMBL/GenBank/DDBJ whole genome shotgun (WGS) entry which is preliminary data.</text>
</comment>
<evidence type="ECO:0000256" key="4">
    <source>
        <dbReference type="ARBA" id="ARBA00022475"/>
    </source>
</evidence>
<comment type="subcellular location">
    <subcellularLocation>
        <location evidence="1">Cell membrane</location>
        <topology evidence="1">Single-pass membrane protein</topology>
    </subcellularLocation>
</comment>
<evidence type="ECO:0000313" key="12">
    <source>
        <dbReference type="Proteomes" id="UP000586918"/>
    </source>
</evidence>
<proteinExistence type="inferred from homology"/>
<keyword evidence="5" id="KW-0812">Transmembrane</keyword>
<dbReference type="NCBIfam" id="TIGR00739">
    <property type="entry name" value="yajC"/>
    <property type="match status" value="1"/>
</dbReference>
<organism evidence="11 12">
    <name type="scientific">Pseudonocardia bannensis</name>
    <dbReference type="NCBI Taxonomy" id="630973"/>
    <lineage>
        <taxon>Bacteria</taxon>
        <taxon>Bacillati</taxon>
        <taxon>Actinomycetota</taxon>
        <taxon>Actinomycetes</taxon>
        <taxon>Pseudonocardiales</taxon>
        <taxon>Pseudonocardiaceae</taxon>
        <taxon>Pseudonocardia</taxon>
    </lineage>
</organism>
<name>A0A848DNK4_9PSEU</name>
<comment type="similarity">
    <text evidence="2">Belongs to the YajC family.</text>
</comment>
<dbReference type="Proteomes" id="UP000586918">
    <property type="component" value="Unassembled WGS sequence"/>
</dbReference>
<keyword evidence="6" id="KW-0653">Protein transport</keyword>
<evidence type="ECO:0000256" key="10">
    <source>
        <dbReference type="SAM" id="MobiDB-lite"/>
    </source>
</evidence>
<dbReference type="GO" id="GO:0015031">
    <property type="term" value="P:protein transport"/>
    <property type="evidence" value="ECO:0007669"/>
    <property type="project" value="UniProtKB-KW"/>
</dbReference>
<accession>A0A848DNK4</accession>
<reference evidence="11 12" key="1">
    <citation type="submission" date="2020-04" db="EMBL/GenBank/DDBJ databases">
        <authorList>
            <person name="Klaysubun C."/>
            <person name="Duangmal K."/>
            <person name="Lipun K."/>
        </authorList>
    </citation>
    <scope>NUCLEOTIDE SEQUENCE [LARGE SCALE GENOMIC DNA]</scope>
    <source>
        <strain evidence="11 12">DSM 45300</strain>
    </source>
</reference>
<keyword evidence="4" id="KW-1003">Cell membrane</keyword>
<dbReference type="PANTHER" id="PTHR33909:SF1">
    <property type="entry name" value="SEC TRANSLOCON ACCESSORY COMPLEX SUBUNIT YAJC"/>
    <property type="match status" value="1"/>
</dbReference>
<evidence type="ECO:0000256" key="1">
    <source>
        <dbReference type="ARBA" id="ARBA00004162"/>
    </source>
</evidence>
<evidence type="ECO:0000256" key="7">
    <source>
        <dbReference type="ARBA" id="ARBA00022989"/>
    </source>
</evidence>
<dbReference type="PANTHER" id="PTHR33909">
    <property type="entry name" value="SEC TRANSLOCON ACCESSORY COMPLEX SUBUNIT YAJC"/>
    <property type="match status" value="1"/>
</dbReference>
<evidence type="ECO:0000256" key="2">
    <source>
        <dbReference type="ARBA" id="ARBA00006742"/>
    </source>
</evidence>
<gene>
    <name evidence="11" type="primary">yajC</name>
    <name evidence="11" type="ORF">HF519_21475</name>
</gene>
<keyword evidence="8" id="KW-0811">Translocation</keyword>
<sequence length="132" mass="14043">MLFPLLILLLFIPIFLSGRKQRRQMAEMQQLQAALEPGDVVMTTSGLRGTVVDASYEDTVDLEIADGVVTTWVRAAVREKIDPTPDDVSSLTDEDGPGETAAVNPTATDKAPESSATADGEAGSNGRPDSRP</sequence>
<dbReference type="EMBL" id="JAAXKZ010000094">
    <property type="protein sequence ID" value="NMH94099.1"/>
    <property type="molecule type" value="Genomic_DNA"/>
</dbReference>
<evidence type="ECO:0000256" key="8">
    <source>
        <dbReference type="ARBA" id="ARBA00023010"/>
    </source>
</evidence>
<evidence type="ECO:0000313" key="11">
    <source>
        <dbReference type="EMBL" id="NMH94099.1"/>
    </source>
</evidence>
<keyword evidence="9" id="KW-0472">Membrane</keyword>
<protein>
    <submittedName>
        <fullName evidence="11">Preprotein translocase subunit YajC</fullName>
    </submittedName>
</protein>
<dbReference type="InterPro" id="IPR003849">
    <property type="entry name" value="Preprotein_translocase_YajC"/>
</dbReference>
<dbReference type="Pfam" id="PF02699">
    <property type="entry name" value="YajC"/>
    <property type="match status" value="1"/>
</dbReference>
<evidence type="ECO:0000256" key="3">
    <source>
        <dbReference type="ARBA" id="ARBA00022448"/>
    </source>
</evidence>
<dbReference type="SMART" id="SM01323">
    <property type="entry name" value="YajC"/>
    <property type="match status" value="1"/>
</dbReference>
<dbReference type="GO" id="GO:0005886">
    <property type="term" value="C:plasma membrane"/>
    <property type="evidence" value="ECO:0007669"/>
    <property type="project" value="UniProtKB-SubCell"/>
</dbReference>
<evidence type="ECO:0000256" key="5">
    <source>
        <dbReference type="ARBA" id="ARBA00022692"/>
    </source>
</evidence>